<protein>
    <recommendedName>
        <fullName evidence="3">Universal stress protein family protein</fullName>
    </recommendedName>
</protein>
<reference evidence="2" key="1">
    <citation type="submission" date="2016-11" db="EMBL/GenBank/DDBJ databases">
        <authorList>
            <person name="Varghese N."/>
            <person name="Submissions S."/>
        </authorList>
    </citation>
    <scope>NUCLEOTIDE SEQUENCE [LARGE SCALE GENOMIC DNA]</scope>
    <source>
        <strain evidence="2">DSM 9756</strain>
    </source>
</reference>
<dbReference type="AlphaFoldDB" id="A0A1M5E652"/>
<sequence>MGCTGGDQCLWQDEPAVPQKVVDGAGVSVLLVKEAAPIRKLFMCLDDSDVTQDALEMVNQMASITGAELDVVGLTKGGGIKREVFPWLNAVYDYYKGKGVPTNIRFSEIDEFQQFISSQVTEGLLALWLGKKSLLSRLFQKKTDSIGHFVSTCRTSVLVLR</sequence>
<organism evidence="1 2">
    <name type="scientific">Desulfacinum infernum DSM 9756</name>
    <dbReference type="NCBI Taxonomy" id="1121391"/>
    <lineage>
        <taxon>Bacteria</taxon>
        <taxon>Pseudomonadati</taxon>
        <taxon>Thermodesulfobacteriota</taxon>
        <taxon>Syntrophobacteria</taxon>
        <taxon>Syntrophobacterales</taxon>
        <taxon>Syntrophobacteraceae</taxon>
        <taxon>Desulfacinum</taxon>
    </lineage>
</organism>
<dbReference type="Proteomes" id="UP000184076">
    <property type="component" value="Unassembled WGS sequence"/>
</dbReference>
<name>A0A1M5E652_9BACT</name>
<dbReference type="EMBL" id="FQVB01000026">
    <property type="protein sequence ID" value="SHF74624.1"/>
    <property type="molecule type" value="Genomic_DNA"/>
</dbReference>
<accession>A0A1M5E652</accession>
<proteinExistence type="predicted"/>
<evidence type="ECO:0008006" key="3">
    <source>
        <dbReference type="Google" id="ProtNLM"/>
    </source>
</evidence>
<evidence type="ECO:0000313" key="2">
    <source>
        <dbReference type="Proteomes" id="UP000184076"/>
    </source>
</evidence>
<gene>
    <name evidence="1" type="ORF">SAMN02745206_02576</name>
</gene>
<keyword evidence="2" id="KW-1185">Reference proteome</keyword>
<dbReference type="Gene3D" id="3.40.50.12370">
    <property type="match status" value="1"/>
</dbReference>
<evidence type="ECO:0000313" key="1">
    <source>
        <dbReference type="EMBL" id="SHF74624.1"/>
    </source>
</evidence>